<feature type="compositionally biased region" description="Basic residues" evidence="1">
    <location>
        <begin position="40"/>
        <end position="51"/>
    </location>
</feature>
<keyword evidence="3" id="KW-1185">Reference proteome</keyword>
<name>K0SDL7_THAOC</name>
<evidence type="ECO:0000313" key="2">
    <source>
        <dbReference type="EMBL" id="EJK56687.1"/>
    </source>
</evidence>
<comment type="caution">
    <text evidence="2">The sequence shown here is derived from an EMBL/GenBank/DDBJ whole genome shotgun (WGS) entry which is preliminary data.</text>
</comment>
<gene>
    <name evidence="2" type="ORF">THAOC_23380</name>
</gene>
<sequence>MVAALWPPDRAVHLSKPHPGLLAVRHGRRGDVPVFLAPRRATKVRGDRRKPRPDPAGGEETGLGGRTQPGSVPDVKAWGQSGGYPNGMVAHLFFDVHSALGALRSNVVDVGAIERAEIHSTRVGRDAHVNA</sequence>
<accession>K0SDL7</accession>
<proteinExistence type="predicted"/>
<feature type="region of interest" description="Disordered" evidence="1">
    <location>
        <begin position="34"/>
        <end position="79"/>
    </location>
</feature>
<evidence type="ECO:0000313" key="3">
    <source>
        <dbReference type="Proteomes" id="UP000266841"/>
    </source>
</evidence>
<organism evidence="2 3">
    <name type="scientific">Thalassiosira oceanica</name>
    <name type="common">Marine diatom</name>
    <dbReference type="NCBI Taxonomy" id="159749"/>
    <lineage>
        <taxon>Eukaryota</taxon>
        <taxon>Sar</taxon>
        <taxon>Stramenopiles</taxon>
        <taxon>Ochrophyta</taxon>
        <taxon>Bacillariophyta</taxon>
        <taxon>Coscinodiscophyceae</taxon>
        <taxon>Thalassiosirophycidae</taxon>
        <taxon>Thalassiosirales</taxon>
        <taxon>Thalassiosiraceae</taxon>
        <taxon>Thalassiosira</taxon>
    </lineage>
</organism>
<protein>
    <submittedName>
        <fullName evidence="2">Uncharacterized protein</fullName>
    </submittedName>
</protein>
<reference evidence="2 3" key="1">
    <citation type="journal article" date="2012" name="Genome Biol.">
        <title>Genome and low-iron response of an oceanic diatom adapted to chronic iron limitation.</title>
        <authorList>
            <person name="Lommer M."/>
            <person name="Specht M."/>
            <person name="Roy A.S."/>
            <person name="Kraemer L."/>
            <person name="Andreson R."/>
            <person name="Gutowska M.A."/>
            <person name="Wolf J."/>
            <person name="Bergner S.V."/>
            <person name="Schilhabel M.B."/>
            <person name="Klostermeier U.C."/>
            <person name="Beiko R.G."/>
            <person name="Rosenstiel P."/>
            <person name="Hippler M."/>
            <person name="Laroche J."/>
        </authorList>
    </citation>
    <scope>NUCLEOTIDE SEQUENCE [LARGE SCALE GENOMIC DNA]</scope>
    <source>
        <strain evidence="2 3">CCMP1005</strain>
    </source>
</reference>
<dbReference type="AlphaFoldDB" id="K0SDL7"/>
<dbReference type="Proteomes" id="UP000266841">
    <property type="component" value="Unassembled WGS sequence"/>
</dbReference>
<dbReference type="EMBL" id="AGNL01030820">
    <property type="protein sequence ID" value="EJK56687.1"/>
    <property type="molecule type" value="Genomic_DNA"/>
</dbReference>
<evidence type="ECO:0000256" key="1">
    <source>
        <dbReference type="SAM" id="MobiDB-lite"/>
    </source>
</evidence>